<name>A0ABV7DWU5_9RHOB</name>
<comment type="caution">
    <text evidence="1">The sequence shown here is derived from an EMBL/GenBank/DDBJ whole genome shotgun (WGS) entry which is preliminary data.</text>
</comment>
<accession>A0ABV7DWU5</accession>
<protein>
    <submittedName>
        <fullName evidence="1">Uncharacterized protein</fullName>
    </submittedName>
</protein>
<dbReference type="RefSeq" id="WP_197641475.1">
    <property type="nucleotide sequence ID" value="NZ_JAEACP010000001.1"/>
</dbReference>
<dbReference type="EMBL" id="JBHRSM010000025">
    <property type="protein sequence ID" value="MFC3087607.1"/>
    <property type="molecule type" value="Genomic_DNA"/>
</dbReference>
<keyword evidence="2" id="KW-1185">Reference proteome</keyword>
<organism evidence="1 2">
    <name type="scientific">Tabrizicola soli</name>
    <dbReference type="NCBI Taxonomy" id="2185115"/>
    <lineage>
        <taxon>Bacteria</taxon>
        <taxon>Pseudomonadati</taxon>
        <taxon>Pseudomonadota</taxon>
        <taxon>Alphaproteobacteria</taxon>
        <taxon>Rhodobacterales</taxon>
        <taxon>Paracoccaceae</taxon>
        <taxon>Tabrizicola</taxon>
    </lineage>
</organism>
<proteinExistence type="predicted"/>
<sequence length="125" mass="13114">MGWIAAGLVALALMATVWWQGFAAPAGLLYGAATAEEEAAYCLAVAERIGEITGGRGAARLEAHLDEQVAFWRPRAGPRPGIGRVALARDSNAPGVNEGAHLHLAVQDCAGRAVGFYGHRFKGFD</sequence>
<evidence type="ECO:0000313" key="1">
    <source>
        <dbReference type="EMBL" id="MFC3087607.1"/>
    </source>
</evidence>
<reference evidence="2" key="1">
    <citation type="journal article" date="2019" name="Int. J. Syst. Evol. Microbiol.">
        <title>The Global Catalogue of Microorganisms (GCM) 10K type strain sequencing project: providing services to taxonomists for standard genome sequencing and annotation.</title>
        <authorList>
            <consortium name="The Broad Institute Genomics Platform"/>
            <consortium name="The Broad Institute Genome Sequencing Center for Infectious Disease"/>
            <person name="Wu L."/>
            <person name="Ma J."/>
        </authorList>
    </citation>
    <scope>NUCLEOTIDE SEQUENCE [LARGE SCALE GENOMIC DNA]</scope>
    <source>
        <strain evidence="2">KCTC 62102</strain>
    </source>
</reference>
<evidence type="ECO:0000313" key="2">
    <source>
        <dbReference type="Proteomes" id="UP001595445"/>
    </source>
</evidence>
<gene>
    <name evidence="1" type="ORF">ACFOD6_16285</name>
</gene>
<dbReference type="Proteomes" id="UP001595445">
    <property type="component" value="Unassembled WGS sequence"/>
</dbReference>